<dbReference type="InterPro" id="IPR029055">
    <property type="entry name" value="Ntn_hydrolases_N"/>
</dbReference>
<dbReference type="CDD" id="cd00712">
    <property type="entry name" value="AsnB"/>
    <property type="match status" value="1"/>
</dbReference>
<dbReference type="EC" id="6.3.5.4" evidence="3"/>
<feature type="domain" description="Glutamine amidotransferase type-2" evidence="10">
    <location>
        <begin position="2"/>
        <end position="214"/>
    </location>
</feature>
<reference evidence="11 12" key="1">
    <citation type="journal article" date="2015" name="Nature">
        <title>rRNA introns, odd ribosomes, and small enigmatic genomes across a large radiation of phyla.</title>
        <authorList>
            <person name="Brown C.T."/>
            <person name="Hug L.A."/>
            <person name="Thomas B.C."/>
            <person name="Sharon I."/>
            <person name="Castelle C.J."/>
            <person name="Singh A."/>
            <person name="Wilkins M.J."/>
            <person name="Williams K.H."/>
            <person name="Banfield J.F."/>
        </authorList>
    </citation>
    <scope>NUCLEOTIDE SEQUENCE [LARGE SCALE GENOMIC DNA]</scope>
</reference>
<dbReference type="InterPro" id="IPR001962">
    <property type="entry name" value="Asn_synthase"/>
</dbReference>
<dbReference type="Gene3D" id="3.40.50.620">
    <property type="entry name" value="HUPs"/>
    <property type="match status" value="1"/>
</dbReference>
<keyword evidence="8" id="KW-0061">Asparagine biosynthesis</keyword>
<evidence type="ECO:0000313" key="11">
    <source>
        <dbReference type="EMBL" id="KKQ18755.1"/>
    </source>
</evidence>
<dbReference type="Pfam" id="PF13537">
    <property type="entry name" value="GATase_7"/>
    <property type="match status" value="1"/>
</dbReference>
<evidence type="ECO:0000256" key="8">
    <source>
        <dbReference type="PIRSR" id="PIRSR001589-1"/>
    </source>
</evidence>
<dbReference type="Gene3D" id="3.60.20.10">
    <property type="entry name" value="Glutamine Phosphoribosylpyrophosphate, subunit 1, domain 1"/>
    <property type="match status" value="1"/>
</dbReference>
<dbReference type="SUPFAM" id="SSF52402">
    <property type="entry name" value="Adenine nucleotide alpha hydrolases-like"/>
    <property type="match status" value="1"/>
</dbReference>
<dbReference type="SUPFAM" id="SSF56235">
    <property type="entry name" value="N-terminal nucleophile aminohydrolases (Ntn hydrolases)"/>
    <property type="match status" value="1"/>
</dbReference>
<dbReference type="AlphaFoldDB" id="A0A0G0FY84"/>
<dbReference type="GO" id="GO:0004066">
    <property type="term" value="F:asparagine synthase (glutamine-hydrolyzing) activity"/>
    <property type="evidence" value="ECO:0007669"/>
    <property type="project" value="UniProtKB-EC"/>
</dbReference>
<gene>
    <name evidence="11" type="ORF">US31_C0002G0100</name>
</gene>
<evidence type="ECO:0000313" key="12">
    <source>
        <dbReference type="Proteomes" id="UP000034508"/>
    </source>
</evidence>
<keyword evidence="8" id="KW-0028">Amino-acid biosynthesis</keyword>
<proteinExistence type="inferred from homology"/>
<dbReference type="InterPro" id="IPR017932">
    <property type="entry name" value="GATase_2_dom"/>
</dbReference>
<comment type="catalytic activity">
    <reaction evidence="7">
        <text>L-aspartate + L-glutamine + ATP + H2O = L-asparagine + L-glutamate + AMP + diphosphate + H(+)</text>
        <dbReference type="Rhea" id="RHEA:12228"/>
        <dbReference type="ChEBI" id="CHEBI:15377"/>
        <dbReference type="ChEBI" id="CHEBI:15378"/>
        <dbReference type="ChEBI" id="CHEBI:29985"/>
        <dbReference type="ChEBI" id="CHEBI:29991"/>
        <dbReference type="ChEBI" id="CHEBI:30616"/>
        <dbReference type="ChEBI" id="CHEBI:33019"/>
        <dbReference type="ChEBI" id="CHEBI:58048"/>
        <dbReference type="ChEBI" id="CHEBI:58359"/>
        <dbReference type="ChEBI" id="CHEBI:456215"/>
        <dbReference type="EC" id="6.3.5.4"/>
    </reaction>
</comment>
<protein>
    <recommendedName>
        <fullName evidence="3">asparagine synthase (glutamine-hydrolyzing)</fullName>
        <ecNumber evidence="3">6.3.5.4</ecNumber>
    </recommendedName>
</protein>
<dbReference type="InterPro" id="IPR051786">
    <property type="entry name" value="ASN_synthetase/amidase"/>
</dbReference>
<accession>A0A0G0FY84</accession>
<evidence type="ECO:0000256" key="4">
    <source>
        <dbReference type="ARBA" id="ARBA00022741"/>
    </source>
</evidence>
<keyword evidence="6 8" id="KW-0315">Glutamine amidotransferase</keyword>
<keyword evidence="4 9" id="KW-0547">Nucleotide-binding</keyword>
<evidence type="ECO:0000256" key="6">
    <source>
        <dbReference type="ARBA" id="ARBA00022962"/>
    </source>
</evidence>
<dbReference type="Proteomes" id="UP000034508">
    <property type="component" value="Unassembled WGS sequence"/>
</dbReference>
<dbReference type="PIRSF" id="PIRSF001589">
    <property type="entry name" value="Asn_synthetase_glu-h"/>
    <property type="match status" value="1"/>
</dbReference>
<comment type="similarity">
    <text evidence="2">Belongs to the asparagine synthetase family.</text>
</comment>
<evidence type="ECO:0000259" key="10">
    <source>
        <dbReference type="PROSITE" id="PS51278"/>
    </source>
</evidence>
<evidence type="ECO:0000256" key="9">
    <source>
        <dbReference type="PIRSR" id="PIRSR001589-2"/>
    </source>
</evidence>
<dbReference type="PANTHER" id="PTHR43284:SF1">
    <property type="entry name" value="ASPARAGINE SYNTHETASE"/>
    <property type="match status" value="1"/>
</dbReference>
<dbReference type="GO" id="GO:0006529">
    <property type="term" value="P:asparagine biosynthetic process"/>
    <property type="evidence" value="ECO:0007669"/>
    <property type="project" value="UniProtKB-KW"/>
</dbReference>
<dbReference type="GO" id="GO:0005829">
    <property type="term" value="C:cytosol"/>
    <property type="evidence" value="ECO:0007669"/>
    <property type="project" value="TreeGrafter"/>
</dbReference>
<dbReference type="CDD" id="cd01991">
    <property type="entry name" value="Asn_synthase_B_C"/>
    <property type="match status" value="1"/>
</dbReference>
<dbReference type="InterPro" id="IPR006426">
    <property type="entry name" value="Asn_synth_AEB"/>
</dbReference>
<sequence>MCGICGTINLDKKPVEKKVLQKMADALIHRGPDDEGFFVEKNIGLGHRRLSIIDLSKAGHQPMFYNNQNLVIVFNGEIYNYIEIHKELVKKGYKFKSKTDTEVILASYHEWGERCLQKFNGMWAFVIYDKKKKLIFAARDRLGVKPFYYYFDQDKFLFASEIKAILVHPEIKAQENEQIVWDYLICGLVDHGEETFFKGIKELRAGHYLVLRKKKIEIRKYWDLDPEAKTTFKKDSEYAEKFRELFADSVKLRLRSDVPIGTCLSGGLDSSAIVCVVNNFLKNQNKIEQIGLWQKTFSSVYDKKKYSGCDERQFINEVIRKTKVKSHLVFPDGKKLVREIEKVIYHQDYPFSSTSIYAQWNVFRLAKQNSVKVILDGQGADEQLAGYHPFFGIYFCQLLRDYRLGRLFYETYKYSKNHNNSVFKVLKDLFVNLGQKGVFGGFFSRFIKNQWSEYDLFLPEWRNKYQPPAMIQPTDNVFKNALHSGFKMGLVSLLRYEDRDSMAFSIESRVPFLDYRLIEFIYSLPDNQKINQGQTKWVMRQALKGILPEKIRNRQDKIGFATPEQIWMKNELGEEMKKVFASKRFNNRGYFEPGKTLEYFENYLKGDNTNYPLFWRLYCLEIWFRVFID</sequence>
<dbReference type="PATRIC" id="fig|1618331.3.peg.180"/>
<dbReference type="InterPro" id="IPR014729">
    <property type="entry name" value="Rossmann-like_a/b/a_fold"/>
</dbReference>
<organism evidence="11 12">
    <name type="scientific">Berkelbacteria bacterium GW2011_GWA1_36_9</name>
    <dbReference type="NCBI Taxonomy" id="1618331"/>
    <lineage>
        <taxon>Bacteria</taxon>
        <taxon>Candidatus Berkelbacteria</taxon>
    </lineage>
</organism>
<name>A0A0G0FY84_9BACT</name>
<evidence type="ECO:0000256" key="5">
    <source>
        <dbReference type="ARBA" id="ARBA00022840"/>
    </source>
</evidence>
<evidence type="ECO:0000256" key="3">
    <source>
        <dbReference type="ARBA" id="ARBA00012737"/>
    </source>
</evidence>
<comment type="pathway">
    <text evidence="1">Amino-acid biosynthesis; L-asparagine biosynthesis; L-asparagine from L-aspartate (L-Gln route): step 1/1.</text>
</comment>
<feature type="binding site" evidence="9">
    <location>
        <position position="100"/>
    </location>
    <ligand>
        <name>L-glutamine</name>
        <dbReference type="ChEBI" id="CHEBI:58359"/>
    </ligand>
</feature>
<evidence type="ECO:0000256" key="2">
    <source>
        <dbReference type="ARBA" id="ARBA00005752"/>
    </source>
</evidence>
<comment type="caution">
    <text evidence="11">The sequence shown here is derived from an EMBL/GenBank/DDBJ whole genome shotgun (WGS) entry which is preliminary data.</text>
</comment>
<dbReference type="Pfam" id="PF00733">
    <property type="entry name" value="Asn_synthase"/>
    <property type="match status" value="1"/>
</dbReference>
<evidence type="ECO:0000256" key="1">
    <source>
        <dbReference type="ARBA" id="ARBA00005187"/>
    </source>
</evidence>
<dbReference type="NCBIfam" id="TIGR01536">
    <property type="entry name" value="asn_synth_AEB"/>
    <property type="match status" value="1"/>
</dbReference>
<dbReference type="PROSITE" id="PS51278">
    <property type="entry name" value="GATASE_TYPE_2"/>
    <property type="match status" value="1"/>
</dbReference>
<dbReference type="GO" id="GO:0005524">
    <property type="term" value="F:ATP binding"/>
    <property type="evidence" value="ECO:0007669"/>
    <property type="project" value="UniProtKB-KW"/>
</dbReference>
<dbReference type="PANTHER" id="PTHR43284">
    <property type="entry name" value="ASPARAGINE SYNTHETASE (GLUTAMINE-HYDROLYZING)"/>
    <property type="match status" value="1"/>
</dbReference>
<feature type="active site" description="For GATase activity" evidence="8">
    <location>
        <position position="2"/>
    </location>
</feature>
<dbReference type="InterPro" id="IPR033738">
    <property type="entry name" value="AsnB_N"/>
</dbReference>
<dbReference type="EMBL" id="LBSM01000002">
    <property type="protein sequence ID" value="KKQ18755.1"/>
    <property type="molecule type" value="Genomic_DNA"/>
</dbReference>
<keyword evidence="5 9" id="KW-0067">ATP-binding</keyword>
<evidence type="ECO:0000256" key="7">
    <source>
        <dbReference type="ARBA" id="ARBA00048741"/>
    </source>
</evidence>